<organism evidence="4 5">
    <name type="scientific">Cordylochernes scorpioides</name>
    <dbReference type="NCBI Taxonomy" id="51811"/>
    <lineage>
        <taxon>Eukaryota</taxon>
        <taxon>Metazoa</taxon>
        <taxon>Ecdysozoa</taxon>
        <taxon>Arthropoda</taxon>
        <taxon>Chelicerata</taxon>
        <taxon>Arachnida</taxon>
        <taxon>Pseudoscorpiones</taxon>
        <taxon>Cheliferoidea</taxon>
        <taxon>Chernetidae</taxon>
        <taxon>Cordylochernes</taxon>
    </lineage>
</organism>
<dbReference type="InterPro" id="IPR011701">
    <property type="entry name" value="MFS"/>
</dbReference>
<evidence type="ECO:0000256" key="2">
    <source>
        <dbReference type="SAM" id="Phobius"/>
    </source>
</evidence>
<keyword evidence="2" id="KW-0812">Transmembrane</keyword>
<evidence type="ECO:0000259" key="3">
    <source>
        <dbReference type="PROSITE" id="PS50850"/>
    </source>
</evidence>
<feature type="transmembrane region" description="Helical" evidence="2">
    <location>
        <begin position="312"/>
        <end position="334"/>
    </location>
</feature>
<gene>
    <name evidence="4" type="ORF">LAZ67_2003934</name>
</gene>
<evidence type="ECO:0000313" key="4">
    <source>
        <dbReference type="EMBL" id="UYV63388.1"/>
    </source>
</evidence>
<dbReference type="InterPro" id="IPR050327">
    <property type="entry name" value="Proton-linked_MCT"/>
</dbReference>
<name>A0ABY6K6A4_9ARAC</name>
<protein>
    <recommendedName>
        <fullName evidence="3">Major facilitator superfamily (MFS) profile domain-containing protein</fullName>
    </recommendedName>
</protein>
<feature type="transmembrane region" description="Helical" evidence="2">
    <location>
        <begin position="84"/>
        <end position="103"/>
    </location>
</feature>
<dbReference type="Pfam" id="PF07690">
    <property type="entry name" value="MFS_1"/>
    <property type="match status" value="1"/>
</dbReference>
<keyword evidence="2" id="KW-0472">Membrane</keyword>
<feature type="transmembrane region" description="Helical" evidence="2">
    <location>
        <begin position="115"/>
        <end position="135"/>
    </location>
</feature>
<dbReference type="Proteomes" id="UP001235939">
    <property type="component" value="Chromosome 02"/>
</dbReference>
<proteinExistence type="predicted"/>
<accession>A0ABY6K6A4</accession>
<evidence type="ECO:0000256" key="1">
    <source>
        <dbReference type="ARBA" id="ARBA00004141"/>
    </source>
</evidence>
<feature type="transmembrane region" description="Helical" evidence="2">
    <location>
        <begin position="58"/>
        <end position="78"/>
    </location>
</feature>
<feature type="transmembrane region" description="Helical" evidence="2">
    <location>
        <begin position="213"/>
        <end position="236"/>
    </location>
</feature>
<dbReference type="SUPFAM" id="SSF103473">
    <property type="entry name" value="MFS general substrate transporter"/>
    <property type="match status" value="1"/>
</dbReference>
<sequence>MTVLGLLRTSGLLYVALVNSFGLSREETTWPFSLNNSLMYLLGPLASILNQYFSLRQLIFFGLTLSSASIAFCFLAEGISQITILYGAIHGFGISLVFTLNPVVTNQYFVKHRTVASGVAFAGACIGSMVFSPVMEYLIAEFDIRSCFLLISAFYMQALVGSSLFFTPPWLRKNRSKTVRMSNIPEIQQSETTGKICKIFSEVLANLKRIKNIFILPIFGLISFTYSNFCNAYLIFLTLLVDQSRDKGLSEGEMAMLIPVYSAADLIGRLLVGWIVDLGLVSRPRLVTASFLGFGLGMASLSWVTWGLVYCVAVTGVATGALVVNFPVLMAEYLGLSRMTTAMGLANFITGIVVMGRPKVVGG</sequence>
<reference evidence="4 5" key="1">
    <citation type="submission" date="2022-01" db="EMBL/GenBank/DDBJ databases">
        <title>A chromosomal length assembly of Cordylochernes scorpioides.</title>
        <authorList>
            <person name="Zeh D."/>
            <person name="Zeh J."/>
        </authorList>
    </citation>
    <scope>NUCLEOTIDE SEQUENCE [LARGE SCALE GENOMIC DNA]</scope>
    <source>
        <strain evidence="4">IN4F17</strain>
        <tissue evidence="4">Whole Body</tissue>
    </source>
</reference>
<comment type="subcellular location">
    <subcellularLocation>
        <location evidence="1">Membrane</location>
        <topology evidence="1">Multi-pass membrane protein</topology>
    </subcellularLocation>
</comment>
<dbReference type="PANTHER" id="PTHR11360">
    <property type="entry name" value="MONOCARBOXYLATE TRANSPORTER"/>
    <property type="match status" value="1"/>
</dbReference>
<dbReference type="InterPro" id="IPR020846">
    <property type="entry name" value="MFS_dom"/>
</dbReference>
<dbReference type="PROSITE" id="PS50850">
    <property type="entry name" value="MFS"/>
    <property type="match status" value="1"/>
</dbReference>
<dbReference type="PANTHER" id="PTHR11360:SF303">
    <property type="entry name" value="MAJOR FACILITATOR SUPERFAMILY (MFS) PROFILE DOMAIN-CONTAINING PROTEIN"/>
    <property type="match status" value="1"/>
</dbReference>
<keyword evidence="2" id="KW-1133">Transmembrane helix</keyword>
<keyword evidence="5" id="KW-1185">Reference proteome</keyword>
<feature type="domain" description="Major facilitator superfamily (MFS) profile" evidence="3">
    <location>
        <begin position="1"/>
        <end position="363"/>
    </location>
</feature>
<feature type="transmembrane region" description="Helical" evidence="2">
    <location>
        <begin position="147"/>
        <end position="171"/>
    </location>
</feature>
<dbReference type="EMBL" id="CP092864">
    <property type="protein sequence ID" value="UYV63388.1"/>
    <property type="molecule type" value="Genomic_DNA"/>
</dbReference>
<dbReference type="Gene3D" id="1.20.1250.20">
    <property type="entry name" value="MFS general substrate transporter like domains"/>
    <property type="match status" value="1"/>
</dbReference>
<dbReference type="InterPro" id="IPR036259">
    <property type="entry name" value="MFS_trans_sf"/>
</dbReference>
<evidence type="ECO:0000313" key="5">
    <source>
        <dbReference type="Proteomes" id="UP001235939"/>
    </source>
</evidence>